<dbReference type="GeneTree" id="ENSGT00940000163540"/>
<keyword evidence="3 4" id="KW-0418">Kinase</keyword>
<dbReference type="Ensembl" id="ENSEBUT00000001388.1">
    <property type="protein sequence ID" value="ENSEBUP00000001072.1"/>
    <property type="gene ID" value="ENSEBUG00000000986.1"/>
</dbReference>
<dbReference type="PROSITE" id="PS00113">
    <property type="entry name" value="ADENYLATE_KINASE"/>
    <property type="match status" value="1"/>
</dbReference>
<evidence type="ECO:0000256" key="1">
    <source>
        <dbReference type="ARBA" id="ARBA00022679"/>
    </source>
</evidence>
<keyword evidence="6" id="KW-1185">Reference proteome</keyword>
<dbReference type="AlphaFoldDB" id="A0A8C4N1M0"/>
<dbReference type="OMA" id="HSENANC"/>
<dbReference type="HAMAP" id="MF_00235">
    <property type="entry name" value="Adenylate_kinase_Adk"/>
    <property type="match status" value="1"/>
</dbReference>
<organism evidence="5 6">
    <name type="scientific">Eptatretus burgeri</name>
    <name type="common">Inshore hagfish</name>
    <dbReference type="NCBI Taxonomy" id="7764"/>
    <lineage>
        <taxon>Eukaryota</taxon>
        <taxon>Metazoa</taxon>
        <taxon>Chordata</taxon>
        <taxon>Craniata</taxon>
        <taxon>Vertebrata</taxon>
        <taxon>Cyclostomata</taxon>
        <taxon>Myxini</taxon>
        <taxon>Myxiniformes</taxon>
        <taxon>Myxinidae</taxon>
        <taxon>Eptatretinae</taxon>
        <taxon>Eptatretus</taxon>
    </lineage>
</organism>
<dbReference type="Gene3D" id="3.40.50.300">
    <property type="entry name" value="P-loop containing nucleotide triphosphate hydrolases"/>
    <property type="match status" value="1"/>
</dbReference>
<dbReference type="PRINTS" id="PR00094">
    <property type="entry name" value="ADENYLTKNASE"/>
</dbReference>
<dbReference type="SUPFAM" id="SSF52540">
    <property type="entry name" value="P-loop containing nucleoside triphosphate hydrolases"/>
    <property type="match status" value="1"/>
</dbReference>
<keyword evidence="2" id="KW-0547">Nucleotide-binding</keyword>
<comment type="similarity">
    <text evidence="4">Belongs to the adenylate kinase family.</text>
</comment>
<sequence>GHTVFGMTRCLYLFGKTVITNFIFQAMTNIMELDSSKSSFLIDGFPRNEDNVKGWNKHMEDKANVKFVLFFDCDLEICKKRCLDRSQSSGRVDDNEESLNKRIQTYLESSKPIIDQYEKEGKVRRVDASGSVDEVTYAVDCAIDN</sequence>
<evidence type="ECO:0000256" key="3">
    <source>
        <dbReference type="ARBA" id="ARBA00022777"/>
    </source>
</evidence>
<reference evidence="5" key="1">
    <citation type="submission" date="2025-08" db="UniProtKB">
        <authorList>
            <consortium name="Ensembl"/>
        </authorList>
    </citation>
    <scope>IDENTIFICATION</scope>
</reference>
<dbReference type="GO" id="GO:0005524">
    <property type="term" value="F:ATP binding"/>
    <property type="evidence" value="ECO:0007669"/>
    <property type="project" value="InterPro"/>
</dbReference>
<dbReference type="InterPro" id="IPR000850">
    <property type="entry name" value="Adenylat/UMP-CMP_kin"/>
</dbReference>
<dbReference type="GO" id="GO:0019205">
    <property type="term" value="F:nucleobase-containing compound kinase activity"/>
    <property type="evidence" value="ECO:0007669"/>
    <property type="project" value="InterPro"/>
</dbReference>
<evidence type="ECO:0000256" key="4">
    <source>
        <dbReference type="RuleBase" id="RU003330"/>
    </source>
</evidence>
<name>A0A8C4N1M0_EPTBU</name>
<keyword evidence="1 4" id="KW-0808">Transferase</keyword>
<protein>
    <submittedName>
        <fullName evidence="5">Cytidylate kinase</fullName>
    </submittedName>
</protein>
<evidence type="ECO:0000256" key="2">
    <source>
        <dbReference type="ARBA" id="ARBA00022741"/>
    </source>
</evidence>
<dbReference type="Pfam" id="PF00406">
    <property type="entry name" value="ADK"/>
    <property type="match status" value="1"/>
</dbReference>
<evidence type="ECO:0000313" key="5">
    <source>
        <dbReference type="Ensembl" id="ENSEBUP00000001072.1"/>
    </source>
</evidence>
<dbReference type="PANTHER" id="PTHR23359">
    <property type="entry name" value="NUCLEOTIDE KINASE"/>
    <property type="match status" value="1"/>
</dbReference>
<dbReference type="InterPro" id="IPR027417">
    <property type="entry name" value="P-loop_NTPase"/>
</dbReference>
<dbReference type="CDD" id="cd01428">
    <property type="entry name" value="ADK"/>
    <property type="match status" value="1"/>
</dbReference>
<dbReference type="InterPro" id="IPR033690">
    <property type="entry name" value="Adenylat_kinase_CS"/>
</dbReference>
<dbReference type="Proteomes" id="UP000694388">
    <property type="component" value="Unplaced"/>
</dbReference>
<evidence type="ECO:0000313" key="6">
    <source>
        <dbReference type="Proteomes" id="UP000694388"/>
    </source>
</evidence>
<dbReference type="GO" id="GO:0006139">
    <property type="term" value="P:nucleobase-containing compound metabolic process"/>
    <property type="evidence" value="ECO:0007669"/>
    <property type="project" value="InterPro"/>
</dbReference>
<accession>A0A8C4N1M0</accession>
<proteinExistence type="inferred from homology"/>
<reference evidence="5" key="2">
    <citation type="submission" date="2025-09" db="UniProtKB">
        <authorList>
            <consortium name="Ensembl"/>
        </authorList>
    </citation>
    <scope>IDENTIFICATION</scope>
</reference>